<evidence type="ECO:0000256" key="1">
    <source>
        <dbReference type="ARBA" id="ARBA00006987"/>
    </source>
</evidence>
<sequence length="325" mass="33382">MEMLRRWLGRRVLAGVLGVLPLAAMAQYPDKPIRLVVPYAPGGTTDIMARTLQEPLSRVLGQPVVIDNKAGAAGAIGTAQVARAAPDGYTLVFGNNGPSAIVPLIQADVGYDPIKDFVPVSLVSLAPLVLVTHASVPATDVKGLIDFAKSQAGSVEYATAGAGSLGHLATELFAKTAGIKLVHVPYKGQAPSTMAVIGGEVKMLLTTSSDTMAAAVTSGKLKLLGVSSAQPSPLAPGVPPIGMTLPGFAVDVWFGILAPAGTPPAIVARLNAAIREVVALPEIQKRFVGYGCVATASTPDAFAAMIAAEVPKWRSIVDAAQIRAQ</sequence>
<proteinExistence type="inferred from homology"/>
<protein>
    <submittedName>
        <fullName evidence="2">Tripartite tricarboxylate transporter substrate binding protein</fullName>
    </submittedName>
</protein>
<dbReference type="PANTHER" id="PTHR42928:SF5">
    <property type="entry name" value="BLR1237 PROTEIN"/>
    <property type="match status" value="1"/>
</dbReference>
<dbReference type="AlphaFoldDB" id="A0A5C8PSM6"/>
<dbReference type="Gene3D" id="3.40.190.10">
    <property type="entry name" value="Periplasmic binding protein-like II"/>
    <property type="match status" value="1"/>
</dbReference>
<name>A0A5C8PSM6_9HYPH</name>
<dbReference type="SUPFAM" id="SSF53850">
    <property type="entry name" value="Periplasmic binding protein-like II"/>
    <property type="match status" value="1"/>
</dbReference>
<accession>A0A5C8PSM6</accession>
<dbReference type="OrthoDB" id="7375033at2"/>
<dbReference type="EMBL" id="VDUZ01000004">
    <property type="protein sequence ID" value="TXL80296.1"/>
    <property type="molecule type" value="Genomic_DNA"/>
</dbReference>
<comment type="similarity">
    <text evidence="1">Belongs to the UPF0065 (bug) family.</text>
</comment>
<dbReference type="InterPro" id="IPR005064">
    <property type="entry name" value="BUG"/>
</dbReference>
<dbReference type="PANTHER" id="PTHR42928">
    <property type="entry name" value="TRICARBOXYLATE-BINDING PROTEIN"/>
    <property type="match status" value="1"/>
</dbReference>
<reference evidence="2 3" key="1">
    <citation type="submission" date="2019-06" db="EMBL/GenBank/DDBJ databases">
        <title>New taxonomy in bacterial strain CC-CFT640, isolated from vineyard.</title>
        <authorList>
            <person name="Lin S.-Y."/>
            <person name="Tsai C.-F."/>
            <person name="Young C.-C."/>
        </authorList>
    </citation>
    <scope>NUCLEOTIDE SEQUENCE [LARGE SCALE GENOMIC DNA]</scope>
    <source>
        <strain evidence="2 3">CC-CFT640</strain>
    </source>
</reference>
<gene>
    <name evidence="2" type="ORF">FHP25_04490</name>
</gene>
<dbReference type="Gene3D" id="3.40.190.150">
    <property type="entry name" value="Bordetella uptake gene, domain 1"/>
    <property type="match status" value="1"/>
</dbReference>
<evidence type="ECO:0000313" key="3">
    <source>
        <dbReference type="Proteomes" id="UP000321638"/>
    </source>
</evidence>
<dbReference type="Pfam" id="PF03401">
    <property type="entry name" value="TctC"/>
    <property type="match status" value="1"/>
</dbReference>
<evidence type="ECO:0000313" key="2">
    <source>
        <dbReference type="EMBL" id="TXL80296.1"/>
    </source>
</evidence>
<dbReference type="Proteomes" id="UP000321638">
    <property type="component" value="Unassembled WGS sequence"/>
</dbReference>
<dbReference type="InterPro" id="IPR042100">
    <property type="entry name" value="Bug_dom1"/>
</dbReference>
<dbReference type="PIRSF" id="PIRSF017082">
    <property type="entry name" value="YflP"/>
    <property type="match status" value="1"/>
</dbReference>
<organism evidence="2 3">
    <name type="scientific">Vineibacter terrae</name>
    <dbReference type="NCBI Taxonomy" id="2586908"/>
    <lineage>
        <taxon>Bacteria</taxon>
        <taxon>Pseudomonadati</taxon>
        <taxon>Pseudomonadota</taxon>
        <taxon>Alphaproteobacteria</taxon>
        <taxon>Hyphomicrobiales</taxon>
        <taxon>Vineibacter</taxon>
    </lineage>
</organism>
<dbReference type="CDD" id="cd13578">
    <property type="entry name" value="PBP2_Bug27"/>
    <property type="match status" value="1"/>
</dbReference>
<comment type="caution">
    <text evidence="2">The sequence shown here is derived from an EMBL/GenBank/DDBJ whole genome shotgun (WGS) entry which is preliminary data.</text>
</comment>
<keyword evidence="3" id="KW-1185">Reference proteome</keyword>